<dbReference type="SUPFAM" id="SSF51430">
    <property type="entry name" value="NAD(P)-linked oxidoreductase"/>
    <property type="match status" value="2"/>
</dbReference>
<proteinExistence type="predicted"/>
<evidence type="ECO:0000256" key="1">
    <source>
        <dbReference type="SAM" id="MobiDB-lite"/>
    </source>
</evidence>
<evidence type="ECO:0000313" key="3">
    <source>
        <dbReference type="EMBL" id="XBV26460.1"/>
    </source>
</evidence>
<feature type="domain" description="NADP-dependent oxidoreductase" evidence="2">
    <location>
        <begin position="15"/>
        <end position="174"/>
    </location>
</feature>
<accession>A0AAU7TIJ4</accession>
<evidence type="ECO:0000259" key="2">
    <source>
        <dbReference type="Pfam" id="PF00248"/>
    </source>
</evidence>
<name>A0AAU7TIJ4_9ACTN</name>
<dbReference type="PANTHER" id="PTHR42686:SF1">
    <property type="entry name" value="GH17980P-RELATED"/>
    <property type="match status" value="1"/>
</dbReference>
<dbReference type="GO" id="GO:0016491">
    <property type="term" value="F:oxidoreductase activity"/>
    <property type="evidence" value="ECO:0007669"/>
    <property type="project" value="InterPro"/>
</dbReference>
<feature type="region of interest" description="Disordered" evidence="1">
    <location>
        <begin position="209"/>
        <end position="229"/>
    </location>
</feature>
<organism evidence="3">
    <name type="scientific">Kribbella sp. HUAS MG21</name>
    <dbReference type="NCBI Taxonomy" id="3160966"/>
    <lineage>
        <taxon>Bacteria</taxon>
        <taxon>Bacillati</taxon>
        <taxon>Actinomycetota</taxon>
        <taxon>Actinomycetes</taxon>
        <taxon>Propionibacteriales</taxon>
        <taxon>Kribbellaceae</taxon>
        <taxon>Kribbella</taxon>
    </lineage>
</organism>
<protein>
    <submittedName>
        <fullName evidence="3">Aldo/keto reductase</fullName>
    </submittedName>
</protein>
<dbReference type="GO" id="GO:0005829">
    <property type="term" value="C:cytosol"/>
    <property type="evidence" value="ECO:0007669"/>
    <property type="project" value="TreeGrafter"/>
</dbReference>
<sequence>MRTVELGRTGLRVSELGLGLASIGGMFAAVPQEQAVATIDRAWELGIRLFDTAPVYGYGLSERRAGLALRGRPRDEFVLCSKVGRLIEPGGPDLQPIWAEPPAGVGPRLDYSYDATIRSFEASLERMGIDRIDILHIHDPELDFPTASTETLQALTDLRARGTIRAISLGVNHADVATHFLRQTAGLSAETGAGAGAGLGAGPGAGTGAGAGAGAVAGPGARADTRPGAGPGVGAGVGAGAGPGAGAGAGADVGLGAGAVAGLGARAGAGPGAGAGAGLGAGSGGRAGAGAGSGPGAGGGVGGGLVPDVVLLAGRYTLLDRSGGGELLPLCEELGMVVLAAGVFQGGVLADTADGAPHGYARVPADVLRRIDVLREVCRAYDVPLLAAAVQFPLRHPAVPAVVVGARSPREIAEVAAWHEVEIPEAFWAELDRA</sequence>
<dbReference type="RefSeq" id="WP_350279259.1">
    <property type="nucleotide sequence ID" value="NZ_CP158165.1"/>
</dbReference>
<feature type="domain" description="NADP-dependent oxidoreductase" evidence="2">
    <location>
        <begin position="308"/>
        <end position="433"/>
    </location>
</feature>
<dbReference type="PANTHER" id="PTHR42686">
    <property type="entry name" value="GH17980P-RELATED"/>
    <property type="match status" value="1"/>
</dbReference>
<dbReference type="InterPro" id="IPR023210">
    <property type="entry name" value="NADP_OxRdtase_dom"/>
</dbReference>
<reference evidence="3" key="1">
    <citation type="submission" date="2024-06" db="EMBL/GenBank/DDBJ databases">
        <title>Kribbella sp. strain HUAS MG21 genome sequences.</title>
        <authorList>
            <person name="Mo P."/>
        </authorList>
    </citation>
    <scope>NUCLEOTIDE SEQUENCE</scope>
    <source>
        <strain evidence="3">HUAS MG21</strain>
    </source>
</reference>
<dbReference type="InterPro" id="IPR020471">
    <property type="entry name" value="AKR"/>
</dbReference>
<gene>
    <name evidence="3" type="ORF">ABN611_08510</name>
</gene>
<dbReference type="Pfam" id="PF00248">
    <property type="entry name" value="Aldo_ket_red"/>
    <property type="match status" value="2"/>
</dbReference>
<dbReference type="InterPro" id="IPR036812">
    <property type="entry name" value="NAD(P)_OxRdtase_dom_sf"/>
</dbReference>
<dbReference type="Gene3D" id="3.20.20.100">
    <property type="entry name" value="NADP-dependent oxidoreductase domain"/>
    <property type="match status" value="2"/>
</dbReference>
<dbReference type="AlphaFoldDB" id="A0AAU7TIJ4"/>
<dbReference type="EMBL" id="CP158165">
    <property type="protein sequence ID" value="XBV26460.1"/>
    <property type="molecule type" value="Genomic_DNA"/>
</dbReference>